<dbReference type="OrthoDB" id="10255048at2759"/>
<feature type="coiled-coil region" evidence="1">
    <location>
        <begin position="23"/>
        <end position="57"/>
    </location>
</feature>
<protein>
    <submittedName>
        <fullName evidence="2">Uncharacterized protein</fullName>
    </submittedName>
</protein>
<proteinExistence type="predicted"/>
<reference evidence="2" key="1">
    <citation type="submission" date="2020-08" db="EMBL/GenBank/DDBJ databases">
        <title>Genome sequencing and assembly of the red palm weevil Rhynchophorus ferrugineus.</title>
        <authorList>
            <person name="Dias G.B."/>
            <person name="Bergman C.M."/>
            <person name="Manee M."/>
        </authorList>
    </citation>
    <scope>NUCLEOTIDE SEQUENCE</scope>
    <source>
        <strain evidence="2">AA-2017</strain>
        <tissue evidence="2">Whole larva</tissue>
    </source>
</reference>
<evidence type="ECO:0000313" key="3">
    <source>
        <dbReference type="Proteomes" id="UP000625711"/>
    </source>
</evidence>
<gene>
    <name evidence="2" type="ORF">GWI33_004244</name>
</gene>
<evidence type="ECO:0000256" key="1">
    <source>
        <dbReference type="SAM" id="Coils"/>
    </source>
</evidence>
<comment type="caution">
    <text evidence="2">The sequence shown here is derived from an EMBL/GenBank/DDBJ whole genome shotgun (WGS) entry which is preliminary data.</text>
</comment>
<accession>A0A834IJ31</accession>
<name>A0A834IJ31_RHYFE</name>
<sequence length="168" mass="20079">MQEPVSKDLLSKNNELGKFKEVVQEKDVLLRNNRARIKELEQQVEDLKNENRAQADQLLAMDSMKSQMEDYERFYSKIMTDSEQLVQEKLELQNRFNELEEFCRDLLEKYEKAKAVVEEFEKQQDALQKQLTEYEQKSSTRSSFERLSLLREQEKREASMFEPLQGLN</sequence>
<dbReference type="AlphaFoldDB" id="A0A834IJ31"/>
<dbReference type="EMBL" id="JAACXV010000222">
    <property type="protein sequence ID" value="KAF7281810.1"/>
    <property type="molecule type" value="Genomic_DNA"/>
</dbReference>
<keyword evidence="3" id="KW-1185">Reference proteome</keyword>
<evidence type="ECO:0000313" key="2">
    <source>
        <dbReference type="EMBL" id="KAF7281810.1"/>
    </source>
</evidence>
<keyword evidence="1" id="KW-0175">Coiled coil</keyword>
<feature type="coiled-coil region" evidence="1">
    <location>
        <begin position="82"/>
        <end position="137"/>
    </location>
</feature>
<dbReference type="Proteomes" id="UP000625711">
    <property type="component" value="Unassembled WGS sequence"/>
</dbReference>
<organism evidence="2 3">
    <name type="scientific">Rhynchophorus ferrugineus</name>
    <name type="common">Red palm weevil</name>
    <name type="synonym">Curculio ferrugineus</name>
    <dbReference type="NCBI Taxonomy" id="354439"/>
    <lineage>
        <taxon>Eukaryota</taxon>
        <taxon>Metazoa</taxon>
        <taxon>Ecdysozoa</taxon>
        <taxon>Arthropoda</taxon>
        <taxon>Hexapoda</taxon>
        <taxon>Insecta</taxon>
        <taxon>Pterygota</taxon>
        <taxon>Neoptera</taxon>
        <taxon>Endopterygota</taxon>
        <taxon>Coleoptera</taxon>
        <taxon>Polyphaga</taxon>
        <taxon>Cucujiformia</taxon>
        <taxon>Curculionidae</taxon>
        <taxon>Dryophthorinae</taxon>
        <taxon>Rhynchophorus</taxon>
    </lineage>
</organism>